<feature type="compositionally biased region" description="Gly residues" evidence="2">
    <location>
        <begin position="64"/>
        <end position="77"/>
    </location>
</feature>
<proteinExistence type="predicted"/>
<dbReference type="EMBL" id="CAJNNV010029479">
    <property type="protein sequence ID" value="CAE8628755.1"/>
    <property type="molecule type" value="Genomic_DNA"/>
</dbReference>
<feature type="coiled-coil region" evidence="1">
    <location>
        <begin position="293"/>
        <end position="327"/>
    </location>
</feature>
<organism evidence="3 4">
    <name type="scientific">Polarella glacialis</name>
    <name type="common">Dinoflagellate</name>
    <dbReference type="NCBI Taxonomy" id="89957"/>
    <lineage>
        <taxon>Eukaryota</taxon>
        <taxon>Sar</taxon>
        <taxon>Alveolata</taxon>
        <taxon>Dinophyceae</taxon>
        <taxon>Suessiales</taxon>
        <taxon>Suessiaceae</taxon>
        <taxon>Polarella</taxon>
    </lineage>
</organism>
<evidence type="ECO:0000313" key="3">
    <source>
        <dbReference type="EMBL" id="CAE8628755.1"/>
    </source>
</evidence>
<feature type="non-terminal residue" evidence="3">
    <location>
        <position position="363"/>
    </location>
</feature>
<dbReference type="AlphaFoldDB" id="A0A813GTR8"/>
<evidence type="ECO:0000313" key="4">
    <source>
        <dbReference type="Proteomes" id="UP000654075"/>
    </source>
</evidence>
<sequence>ALKAENDSLKEKLASLQPLIEAARIIQGYKPAANLPKAAPEKQVEAKKQDAKRPKVHEPEPKGKGGGYGKSGGGGGGKGRDYDDYDYYDAPKGGGKGGKSGGKSEGKGYGYGGGGKSEGKGYGGGGGGKSGGGFKGPGLRTETLNIAMFSSSGVQSWCPQFQQKTDPKKGLPDALKWLNKNFSAKSCQSQSFPPDWMSALNKFTSEGQVMPWRIYVCCSRSPEGPNKDIAEFLADLRASTDSPAKGEPVLPINIVAFDPSTVGNDEEKMFFTDLAGPSGSFMIDTSNEDLVALDKMLKAVQVKRKQLDKLNKKLDKMEDLSERVTEDRSLLQMQIALMRMLENDLELSDWALKNEEQLPEPEI</sequence>
<keyword evidence="4" id="KW-1185">Reference proteome</keyword>
<reference evidence="3" key="1">
    <citation type="submission" date="2021-02" db="EMBL/GenBank/DDBJ databases">
        <authorList>
            <person name="Dougan E. K."/>
            <person name="Rhodes N."/>
            <person name="Thang M."/>
            <person name="Chan C."/>
        </authorList>
    </citation>
    <scope>NUCLEOTIDE SEQUENCE</scope>
</reference>
<protein>
    <submittedName>
        <fullName evidence="3">Uncharacterized protein</fullName>
    </submittedName>
</protein>
<comment type="caution">
    <text evidence="3">The sequence shown here is derived from an EMBL/GenBank/DDBJ whole genome shotgun (WGS) entry which is preliminary data.</text>
</comment>
<gene>
    <name evidence="3" type="ORF">PGLA1383_LOCUS45360</name>
</gene>
<evidence type="ECO:0000256" key="1">
    <source>
        <dbReference type="SAM" id="Coils"/>
    </source>
</evidence>
<name>A0A813GTR8_POLGL</name>
<feature type="region of interest" description="Disordered" evidence="2">
    <location>
        <begin position="33"/>
        <end position="83"/>
    </location>
</feature>
<keyword evidence="1" id="KW-0175">Coiled coil</keyword>
<feature type="compositionally biased region" description="Basic and acidic residues" evidence="2">
    <location>
        <begin position="39"/>
        <end position="63"/>
    </location>
</feature>
<accession>A0A813GTR8</accession>
<evidence type="ECO:0000256" key="2">
    <source>
        <dbReference type="SAM" id="MobiDB-lite"/>
    </source>
</evidence>
<dbReference type="Proteomes" id="UP000654075">
    <property type="component" value="Unassembled WGS sequence"/>
</dbReference>